<dbReference type="Gene3D" id="3.30.450.20">
    <property type="entry name" value="PAS domain"/>
    <property type="match status" value="2"/>
</dbReference>
<feature type="domain" description="PAS" evidence="1">
    <location>
        <begin position="20"/>
        <end position="65"/>
    </location>
</feature>
<name>A0A160P1A6_STRLU</name>
<sequence>MSTGSTRDTTGTASVPEVPGVDLLAALLDGMDAALCALDATGTVTHWNREAERILGWSAREAVGRHGFDGWAARSADAEEVLARLMCAMTVPGRQVHEFALLRKDGGRVLVRAQTTGVRGADGRPAGVYCAFGETHVQIDLERSLALGEGLLADAAWGVVLVDADLRPAVLNGHAARAFGAPRAALLGRPLGDLVGQGVDELESALLHVLASGSAPEPADVWVTLRGPHGERRRCWRCGFVRLASPFAEADDPVPLGAGWLFQDVTDARRATQDADRLTLRFARLHRACAAAAECEDPLRAAGALLDAVLTGYADHVLVDRATPDGRLVRILASPSGAAAPGPVAPVASGGIPTRYPAAHPALRVVAHPAPARAEAPGAAVPDTSASGAPRWAADHRWPADTMRALCLPLRAGGRTLGVLTFLRSGFRPPFCREDTAYAETVAAQVAARLAVPAAEQP</sequence>
<organism evidence="2 3">
    <name type="scientific">Streptomyces laurentii</name>
    <dbReference type="NCBI Taxonomy" id="39478"/>
    <lineage>
        <taxon>Bacteria</taxon>
        <taxon>Bacillati</taxon>
        <taxon>Actinomycetota</taxon>
        <taxon>Actinomycetes</taxon>
        <taxon>Kitasatosporales</taxon>
        <taxon>Streptomycetaceae</taxon>
        <taxon>Streptomyces</taxon>
    </lineage>
</organism>
<dbReference type="InterPro" id="IPR013656">
    <property type="entry name" value="PAS_4"/>
</dbReference>
<dbReference type="CDD" id="cd00130">
    <property type="entry name" value="PAS"/>
    <property type="match status" value="1"/>
</dbReference>
<dbReference type="GO" id="GO:0006355">
    <property type="term" value="P:regulation of DNA-templated transcription"/>
    <property type="evidence" value="ECO:0007669"/>
    <property type="project" value="InterPro"/>
</dbReference>
<dbReference type="SUPFAM" id="SSF55781">
    <property type="entry name" value="GAF domain-like"/>
    <property type="match status" value="1"/>
</dbReference>
<dbReference type="InterPro" id="IPR000014">
    <property type="entry name" value="PAS"/>
</dbReference>
<dbReference type="SMART" id="SM00091">
    <property type="entry name" value="PAS"/>
    <property type="match status" value="2"/>
</dbReference>
<dbReference type="NCBIfam" id="TIGR00229">
    <property type="entry name" value="sensory_box"/>
    <property type="match status" value="1"/>
</dbReference>
<dbReference type="Proteomes" id="UP000217676">
    <property type="component" value="Chromosome"/>
</dbReference>
<dbReference type="InterPro" id="IPR029016">
    <property type="entry name" value="GAF-like_dom_sf"/>
</dbReference>
<dbReference type="Pfam" id="PF08448">
    <property type="entry name" value="PAS_4"/>
    <property type="match status" value="1"/>
</dbReference>
<dbReference type="EMBL" id="AP017424">
    <property type="protein sequence ID" value="BAU85197.1"/>
    <property type="molecule type" value="Genomic_DNA"/>
</dbReference>
<dbReference type="Gene3D" id="3.30.450.40">
    <property type="match status" value="1"/>
</dbReference>
<dbReference type="SUPFAM" id="SSF55785">
    <property type="entry name" value="PYP-like sensor domain (PAS domain)"/>
    <property type="match status" value="2"/>
</dbReference>
<dbReference type="AlphaFoldDB" id="A0A160P1A6"/>
<evidence type="ECO:0000259" key="1">
    <source>
        <dbReference type="PROSITE" id="PS50112"/>
    </source>
</evidence>
<dbReference type="Pfam" id="PF00989">
    <property type="entry name" value="PAS"/>
    <property type="match status" value="1"/>
</dbReference>
<dbReference type="InterPro" id="IPR003018">
    <property type="entry name" value="GAF"/>
</dbReference>
<protein>
    <submittedName>
        <fullName evidence="2">PAS sensor protein</fullName>
    </submittedName>
</protein>
<dbReference type="PROSITE" id="PS50112">
    <property type="entry name" value="PAS"/>
    <property type="match status" value="1"/>
</dbReference>
<evidence type="ECO:0000313" key="2">
    <source>
        <dbReference type="EMBL" id="BAU85197.1"/>
    </source>
</evidence>
<gene>
    <name evidence="2" type="ORF">SLA_4309</name>
</gene>
<reference evidence="2 3" key="1">
    <citation type="journal article" date="2016" name="Genome Announc.">
        <title>Complete Genome Sequence of Thiostrepton-Producing Streptomyces laurentii ATCC 31255.</title>
        <authorList>
            <person name="Doi K."/>
            <person name="Fujino Y."/>
            <person name="Nagayoshi Y."/>
            <person name="Ohshima T."/>
            <person name="Ogata S."/>
        </authorList>
    </citation>
    <scope>NUCLEOTIDE SEQUENCE [LARGE SCALE GENOMIC DNA]</scope>
    <source>
        <strain evidence="2 3">ATCC 31255</strain>
    </source>
</reference>
<dbReference type="KEGG" id="slau:SLA_4309"/>
<dbReference type="Pfam" id="PF01590">
    <property type="entry name" value="GAF"/>
    <property type="match status" value="1"/>
</dbReference>
<accession>A0A160P1A6</accession>
<dbReference type="InterPro" id="IPR013767">
    <property type="entry name" value="PAS_fold"/>
</dbReference>
<dbReference type="InterPro" id="IPR035965">
    <property type="entry name" value="PAS-like_dom_sf"/>
</dbReference>
<proteinExistence type="predicted"/>
<keyword evidence="3" id="KW-1185">Reference proteome</keyword>
<evidence type="ECO:0000313" key="3">
    <source>
        <dbReference type="Proteomes" id="UP000217676"/>
    </source>
</evidence>